<dbReference type="EMBL" id="SMMS01000001">
    <property type="protein sequence ID" value="TCL11857.1"/>
    <property type="molecule type" value="Genomic_DNA"/>
</dbReference>
<reference evidence="4" key="1">
    <citation type="submission" date="2017-09" db="EMBL/GenBank/DDBJ databases">
        <authorList>
            <person name="Varghese N."/>
            <person name="Submissions S."/>
        </authorList>
    </citation>
    <scope>NUCLEOTIDE SEQUENCE [LARGE SCALE GENOMIC DNA]</scope>
    <source>
        <strain evidence="4">WG-1MB</strain>
    </source>
</reference>
<sequence>MNDNVLIAFHSESSWIMLNQRFNRSCRFSICNIFQNEYLMTQLYGHSGKGLEIKKGMIQDATFIVAEPGHANQEKMRGDEAKTRRRSRDGNWSKKGEVVYRDKGYFEVAAKGFAATMQRAARGKPLNIKQIMRNDRSSVQRMPCERVYAVTKGVFKAGKVMVTAFCFNLHQMRTLKRKKVVD</sequence>
<dbReference type="EMBL" id="OBDR01000007">
    <property type="protein sequence ID" value="SNY17645.1"/>
    <property type="molecule type" value="Genomic_DNA"/>
</dbReference>
<dbReference type="Proteomes" id="UP000217726">
    <property type="component" value="Unassembled WGS sequence"/>
</dbReference>
<evidence type="ECO:0000313" key="2">
    <source>
        <dbReference type="EMBL" id="SNY17645.1"/>
    </source>
</evidence>
<reference evidence="3 5" key="3">
    <citation type="submission" date="2019-03" db="EMBL/GenBank/DDBJ databases">
        <title>Subsurface microbial communities from deep shales in Ohio and West Virginia, USA.</title>
        <authorList>
            <person name="Wrighton K."/>
        </authorList>
    </citation>
    <scope>NUCLEOTIDE SEQUENCE [LARGE SCALE GENOMIC DNA]</scope>
    <source>
        <strain evidence="3 5">WG1_MB</strain>
    </source>
</reference>
<protein>
    <submittedName>
        <fullName evidence="2">Uncharacterized protein</fullName>
    </submittedName>
</protein>
<keyword evidence="4" id="KW-1185">Reference proteome</keyword>
<accession>A0A285G297</accession>
<gene>
    <name evidence="3" type="ORF">C7960_1056</name>
    <name evidence="2" type="ORF">SAMN06295989_10790</name>
</gene>
<feature type="region of interest" description="Disordered" evidence="1">
    <location>
        <begin position="72"/>
        <end position="91"/>
    </location>
</feature>
<reference evidence="2" key="2">
    <citation type="submission" date="2017-09" db="EMBL/GenBank/DDBJ databases">
        <authorList>
            <person name="Ehlers B."/>
            <person name="Leendertz F.H."/>
        </authorList>
    </citation>
    <scope>NUCLEOTIDE SEQUENCE [LARGE SCALE GENOMIC DNA]</scope>
    <source>
        <strain evidence="2">WG-1MB</strain>
    </source>
</reference>
<organism evidence="2 4">
    <name type="scientific">Methanohalophilus euhalobius</name>
    <dbReference type="NCBI Taxonomy" id="51203"/>
    <lineage>
        <taxon>Archaea</taxon>
        <taxon>Methanobacteriati</taxon>
        <taxon>Methanobacteriota</taxon>
        <taxon>Stenosarchaea group</taxon>
        <taxon>Methanomicrobia</taxon>
        <taxon>Methanosarcinales</taxon>
        <taxon>Methanosarcinaceae</taxon>
        <taxon>Methanohalophilus</taxon>
    </lineage>
</organism>
<evidence type="ECO:0000313" key="5">
    <source>
        <dbReference type="Proteomes" id="UP000295404"/>
    </source>
</evidence>
<dbReference type="AlphaFoldDB" id="A0A285G297"/>
<dbReference type="Proteomes" id="UP000295404">
    <property type="component" value="Unassembled WGS sequence"/>
</dbReference>
<evidence type="ECO:0000256" key="1">
    <source>
        <dbReference type="SAM" id="MobiDB-lite"/>
    </source>
</evidence>
<name>A0A285G297_9EURY</name>
<evidence type="ECO:0000313" key="4">
    <source>
        <dbReference type="Proteomes" id="UP000217726"/>
    </source>
</evidence>
<evidence type="ECO:0000313" key="3">
    <source>
        <dbReference type="EMBL" id="TCL11857.1"/>
    </source>
</evidence>
<proteinExistence type="predicted"/>